<keyword evidence="2" id="KW-1185">Reference proteome</keyword>
<dbReference type="Proteomes" id="UP000240259">
    <property type="component" value="Unassembled WGS sequence"/>
</dbReference>
<reference evidence="1 2" key="1">
    <citation type="submission" date="2018-03" db="EMBL/GenBank/DDBJ databases">
        <title>Genome sequence of the symbiotic type strain Mesorhizobium helmanticense CSLC115NT isolated from Lotus corniculatus nodules.</title>
        <authorList>
            <person name="Sannazzaro A.I."/>
            <person name="Torres Tejerizo G.A."/>
            <person name="Dip D."/>
            <person name="Caballero M."/>
            <person name="Pistorio M."/>
            <person name="Estrella M.J."/>
        </authorList>
    </citation>
    <scope>NUCLEOTIDE SEQUENCE [LARGE SCALE GENOMIC DNA]</scope>
    <source>
        <strain evidence="1 2">CSLC115N</strain>
    </source>
</reference>
<organism evidence="1 2">
    <name type="scientific">Mesorhizobium helmanticense</name>
    <dbReference type="NCBI Taxonomy" id="1776423"/>
    <lineage>
        <taxon>Bacteria</taxon>
        <taxon>Pseudomonadati</taxon>
        <taxon>Pseudomonadota</taxon>
        <taxon>Alphaproteobacteria</taxon>
        <taxon>Hyphomicrobiales</taxon>
        <taxon>Phyllobacteriaceae</taxon>
        <taxon>Mesorhizobium</taxon>
    </lineage>
</organism>
<protein>
    <submittedName>
        <fullName evidence="1">Uncharacterized protein</fullName>
    </submittedName>
</protein>
<gene>
    <name evidence="1" type="ORF">C9427_09200</name>
</gene>
<accession>A0A2T4IYH1</accession>
<dbReference type="AlphaFoldDB" id="A0A2T4IYH1"/>
<proteinExistence type="predicted"/>
<sequence>MWAPAPFALRISAPLVPTTLSVVEDELSVGGGMVGDVTVGGGMVGDVTVGGGVVVPVPV</sequence>
<evidence type="ECO:0000313" key="2">
    <source>
        <dbReference type="Proteomes" id="UP000240259"/>
    </source>
</evidence>
<comment type="caution">
    <text evidence="1">The sequence shown here is derived from an EMBL/GenBank/DDBJ whole genome shotgun (WGS) entry which is preliminary data.</text>
</comment>
<name>A0A2T4IYH1_9HYPH</name>
<evidence type="ECO:0000313" key="1">
    <source>
        <dbReference type="EMBL" id="PTE10704.1"/>
    </source>
</evidence>
<dbReference type="EMBL" id="PZJX01000021">
    <property type="protein sequence ID" value="PTE10704.1"/>
    <property type="molecule type" value="Genomic_DNA"/>
</dbReference>